<feature type="transmembrane region" description="Helical" evidence="1">
    <location>
        <begin position="327"/>
        <end position="348"/>
    </location>
</feature>
<dbReference type="GO" id="GO:0005525">
    <property type="term" value="F:GTP binding"/>
    <property type="evidence" value="ECO:0007669"/>
    <property type="project" value="InterPro"/>
</dbReference>
<dbReference type="Proteomes" id="UP001205919">
    <property type="component" value="Unassembled WGS sequence"/>
</dbReference>
<keyword evidence="1" id="KW-1133">Transmembrane helix</keyword>
<organism evidence="3 4">
    <name type="scientific">Cloacibacillus evryensis</name>
    <dbReference type="NCBI Taxonomy" id="508460"/>
    <lineage>
        <taxon>Bacteria</taxon>
        <taxon>Thermotogati</taxon>
        <taxon>Synergistota</taxon>
        <taxon>Synergistia</taxon>
        <taxon>Synergistales</taxon>
        <taxon>Synergistaceae</taxon>
        <taxon>Cloacibacillus</taxon>
    </lineage>
</organism>
<dbReference type="InterPro" id="IPR050860">
    <property type="entry name" value="FeoB_GTPase"/>
</dbReference>
<proteinExistence type="predicted"/>
<dbReference type="EMBL" id="JANFYT010000002">
    <property type="protein sequence ID" value="MCQ4813058.1"/>
    <property type="molecule type" value="Genomic_DNA"/>
</dbReference>
<feature type="transmembrane region" description="Helical" evidence="1">
    <location>
        <begin position="402"/>
        <end position="422"/>
    </location>
</feature>
<dbReference type="GO" id="GO:0015093">
    <property type="term" value="F:ferrous iron transmembrane transporter activity"/>
    <property type="evidence" value="ECO:0007669"/>
    <property type="project" value="InterPro"/>
</dbReference>
<dbReference type="PRINTS" id="PR00326">
    <property type="entry name" value="GTP1OBG"/>
</dbReference>
<dbReference type="RefSeq" id="WP_008712920.1">
    <property type="nucleotide sequence ID" value="NZ_CABKQM010000008.1"/>
</dbReference>
<dbReference type="CDD" id="cd01879">
    <property type="entry name" value="FeoB"/>
    <property type="match status" value="1"/>
</dbReference>
<sequence>MSCKDCKLCLEKNDQKKDGARRPASALEDVKDNHNDRACDCRKRIRILLMGNPNVGKSVFFSRLTGVHALSSNYPGTTVGFTQGLIKHGDICGDLIDVPGAYTLDPTNEAEEIARRIIGEGADKVILVIDATALERNLVMALQVLAYHIPTVAALNMTDEARHKGILLDVKKLEDELGVPIYQTVATTGSGISALVEGLEKARVSPIEPMTKEERWQKIGEIIAGVQTVTHRHHTLLDRIEDISARPVIGGLMGFLVLALSFTLIRFVGEGLISYIFDPIFENFWLPLLEKLSGLFGDGYLRALLIGKLFDGSIDLEQSMGVLSTGFYVEFGMVLPYIIAFYAVLSFLEDFGYLPRLAVVFDALLHRFGIHGYAIIPTLLGFGCNVPGILATRVLESKRERFIAATLISVGVPCVSIQAMLASTLGGFGMRYVGAVYLILFIVWLILGRLMHLTLSGYSPELIVEIPPYRLPSPKAWMSKLWFRIKDFFLEATPLVLGGILLVNILDTVGLLEWIGDALAPFFQTVLGLPPATAVPVVMGLFRKDIAMGLLIPLELTAQQMLVAVIVLSMTFPCIATFVVMWKELGVRRMLQSSAIMLSAALITGAALNLILNAL</sequence>
<accession>A0AAW5K589</accession>
<dbReference type="PROSITE" id="PS51711">
    <property type="entry name" value="G_FEOB"/>
    <property type="match status" value="1"/>
</dbReference>
<reference evidence="3 4" key="1">
    <citation type="submission" date="2022-06" db="EMBL/GenBank/DDBJ databases">
        <title>Isolation of gut microbiota from human fecal samples.</title>
        <authorList>
            <person name="Pamer E.G."/>
            <person name="Barat B."/>
            <person name="Waligurski E."/>
            <person name="Medina S."/>
            <person name="Paddock L."/>
            <person name="Mostad J."/>
        </authorList>
    </citation>
    <scope>NUCLEOTIDE SEQUENCE [LARGE SCALE GENOMIC DNA]</scope>
    <source>
        <strain evidence="3 4">DFI.9.90</strain>
    </source>
</reference>
<evidence type="ECO:0000313" key="3">
    <source>
        <dbReference type="EMBL" id="MCQ4813058.1"/>
    </source>
</evidence>
<dbReference type="InterPro" id="IPR011642">
    <property type="entry name" value="Gate_dom"/>
</dbReference>
<feature type="transmembrane region" description="Helical" evidence="1">
    <location>
        <begin position="428"/>
        <end position="447"/>
    </location>
</feature>
<evidence type="ECO:0000259" key="2">
    <source>
        <dbReference type="PROSITE" id="PS51711"/>
    </source>
</evidence>
<feature type="transmembrane region" description="Helical" evidence="1">
    <location>
        <begin position="248"/>
        <end position="268"/>
    </location>
</feature>
<dbReference type="AlphaFoldDB" id="A0AAW5K589"/>
<dbReference type="InterPro" id="IPR006073">
    <property type="entry name" value="GTP-bd"/>
</dbReference>
<dbReference type="GO" id="GO:0005886">
    <property type="term" value="C:plasma membrane"/>
    <property type="evidence" value="ECO:0007669"/>
    <property type="project" value="TreeGrafter"/>
</dbReference>
<dbReference type="GeneID" id="95756960"/>
<dbReference type="Gene3D" id="3.40.50.300">
    <property type="entry name" value="P-loop containing nucleotide triphosphate hydrolases"/>
    <property type="match status" value="1"/>
</dbReference>
<dbReference type="Pfam" id="PF07670">
    <property type="entry name" value="Gate"/>
    <property type="match status" value="2"/>
</dbReference>
<feature type="transmembrane region" description="Helical" evidence="1">
    <location>
        <begin position="594"/>
        <end position="612"/>
    </location>
</feature>
<feature type="transmembrane region" description="Helical" evidence="1">
    <location>
        <begin position="518"/>
        <end position="542"/>
    </location>
</feature>
<dbReference type="PANTHER" id="PTHR43185">
    <property type="entry name" value="FERROUS IRON TRANSPORT PROTEIN B"/>
    <property type="match status" value="1"/>
</dbReference>
<keyword evidence="4" id="KW-1185">Reference proteome</keyword>
<protein>
    <submittedName>
        <fullName evidence="3">Ferrous iron transporter B</fullName>
    </submittedName>
</protein>
<evidence type="ECO:0000256" key="1">
    <source>
        <dbReference type="SAM" id="Phobius"/>
    </source>
</evidence>
<dbReference type="SUPFAM" id="SSF52540">
    <property type="entry name" value="P-loop containing nucleoside triphosphate hydrolases"/>
    <property type="match status" value="1"/>
</dbReference>
<dbReference type="Pfam" id="PF07664">
    <property type="entry name" value="FeoB_C"/>
    <property type="match status" value="1"/>
</dbReference>
<name>A0AAW5K589_9BACT</name>
<feature type="domain" description="FeoB-type G" evidence="2">
    <location>
        <begin position="44"/>
        <end position="205"/>
    </location>
</feature>
<keyword evidence="1" id="KW-0812">Transmembrane</keyword>
<dbReference type="Pfam" id="PF02421">
    <property type="entry name" value="FeoB_N"/>
    <property type="match status" value="1"/>
</dbReference>
<dbReference type="InterPro" id="IPR011640">
    <property type="entry name" value="Fe2_transport_prot_B_C"/>
</dbReference>
<dbReference type="PANTHER" id="PTHR43185:SF1">
    <property type="entry name" value="FE(2+) TRANSPORTER FEOB"/>
    <property type="match status" value="1"/>
</dbReference>
<keyword evidence="1" id="KW-0472">Membrane</keyword>
<gene>
    <name evidence="3" type="ORF">NE630_01315</name>
</gene>
<feature type="transmembrane region" description="Helical" evidence="1">
    <location>
        <begin position="562"/>
        <end position="582"/>
    </location>
</feature>
<feature type="transmembrane region" description="Helical" evidence="1">
    <location>
        <begin position="488"/>
        <end position="506"/>
    </location>
</feature>
<evidence type="ECO:0000313" key="4">
    <source>
        <dbReference type="Proteomes" id="UP001205919"/>
    </source>
</evidence>
<dbReference type="InterPro" id="IPR030389">
    <property type="entry name" value="G_FEOB_dom"/>
</dbReference>
<comment type="caution">
    <text evidence="3">The sequence shown here is derived from an EMBL/GenBank/DDBJ whole genome shotgun (WGS) entry which is preliminary data.</text>
</comment>
<dbReference type="InterPro" id="IPR027417">
    <property type="entry name" value="P-loop_NTPase"/>
</dbReference>
<feature type="transmembrane region" description="Helical" evidence="1">
    <location>
        <begin position="368"/>
        <end position="390"/>
    </location>
</feature>